<dbReference type="PANTHER" id="PTHR30591:SF1">
    <property type="entry name" value="RECBCD ENZYME SUBUNIT RECC"/>
    <property type="match status" value="1"/>
</dbReference>
<dbReference type="Gene3D" id="3.40.50.10930">
    <property type="match status" value="1"/>
</dbReference>
<dbReference type="InterPro" id="IPR013986">
    <property type="entry name" value="DExx_box_DNA_helicase_dom_sf"/>
</dbReference>
<dbReference type="GO" id="GO:0006281">
    <property type="term" value="P:DNA repair"/>
    <property type="evidence" value="ECO:0007669"/>
    <property type="project" value="UniProtKB-KW"/>
</dbReference>
<dbReference type="AlphaFoldDB" id="A0A6P1E416"/>
<dbReference type="HAMAP" id="MF_01486">
    <property type="entry name" value="RecC"/>
    <property type="match status" value="1"/>
</dbReference>
<keyword evidence="9" id="KW-0234">DNA repair</keyword>
<proteinExistence type="inferred from homology"/>
<dbReference type="Proteomes" id="UP000471640">
    <property type="component" value="Unassembled WGS sequence"/>
</dbReference>
<dbReference type="GO" id="GO:0005524">
    <property type="term" value="F:ATP binding"/>
    <property type="evidence" value="ECO:0007669"/>
    <property type="project" value="UniProtKB-KW"/>
</dbReference>
<name>A0A6P1E416_9GAMM</name>
<feature type="non-terminal residue" evidence="12">
    <location>
        <position position="1208"/>
    </location>
</feature>
<comment type="caution">
    <text evidence="12">The sequence shown here is derived from an EMBL/GenBank/DDBJ whole genome shotgun (WGS) entry which is preliminary data.</text>
</comment>
<keyword evidence="4 12" id="KW-0378">Hydrolase</keyword>
<keyword evidence="1" id="KW-0540">Nuclease</keyword>
<dbReference type="PIRSF" id="PIRSF000980">
    <property type="entry name" value="RecC"/>
    <property type="match status" value="1"/>
</dbReference>
<evidence type="ECO:0000256" key="4">
    <source>
        <dbReference type="ARBA" id="ARBA00022801"/>
    </source>
</evidence>
<dbReference type="InterPro" id="IPR011335">
    <property type="entry name" value="Restrct_endonuc-II-like"/>
</dbReference>
<dbReference type="GO" id="GO:0008854">
    <property type="term" value="F:exodeoxyribonuclease V activity"/>
    <property type="evidence" value="ECO:0007669"/>
    <property type="project" value="UniProtKB-EC"/>
</dbReference>
<keyword evidence="13" id="KW-1185">Reference proteome</keyword>
<evidence type="ECO:0000256" key="6">
    <source>
        <dbReference type="ARBA" id="ARBA00022839"/>
    </source>
</evidence>
<keyword evidence="3" id="KW-0227">DNA damage</keyword>
<dbReference type="InterPro" id="IPR006697">
    <property type="entry name" value="RecC"/>
</dbReference>
<sequence length="1208" mass="133989">METGQVARAADWPTGFMLIQGNRLEDLRSLMVTWMRRYPLAPLEDEVILVQSNGIAQWLKLALAANPSENPAAENWAGDDLGGGCGIAAAMQVMLPARFIWQAYRDVLGDLPESSPFDKAPLTWRLFRLLGDLSPQASDLQACLAPLRGFMAGDDEPKRRYQLAARLADLFDQYQVYRADWLEAWQSGEDVLIRPKGQRDPVPDAQRWQPLLWRTLTADVAAEAAPDAAQLDRASRAEVHRVFLRTLAGGESGAAGQGAYELPRRVIVFGISSLPHQMLEVLEAVSSHAQVMLFVLNPSQHYWGDIIEGRELFRQRYRRHADRKVPEALDETQWHLHGHPLLAAWGKQGRDYIRLLDEHDQRERYEGHFQSQDLSIDLFDSPGDQTLLQQLQDDILELRPLHERQALGARIDPVQDRSIAFLVAHGPQREVEILHDQLLDAFAQSAKQGRPLQPRDVLVMVPDIDVYAPHIQAVFGRLGPEDPRHIPFNVSDQGQRRRNPLLIGLETLLGLPRARFAVSELLDLLDIPALRERFGIGEPDLPRLRGWISGANIRWGLDAKQRAALGLPDGLEQCTWRFGLRRMLLGFATGGAGAWRGVEPYDEIGGLEAALVGPLVQLLEMLEHYWQALQSPRTPGDWAALVSQLLADGFSAVSDADGLAIAQVEQALEQWVADCRSGGLDGEALPLDVLRDALLAALDQPTLTQRFLAGSVNFATLMPMRAIPFRQVWLLGMNDGDYPRSRRPPDFDLMAGDYRPGDRSRREDDRYLFLEALLSARERLVISWVGRGIRDNSPRPPSVLVGQLRDHIAAGWQAGEEGASLLDALTTEHPLQPFSRHYFTPEQRPQLFTYAAEWRSVHDLPTQPGPSQALSVWMPEGPIGFKSLVPFLKSPVDAFFNERLRIPSPEDAEGLADVETFALDGLGTWQLKDELMAQAFAPGLTEEALDAGLRAGIQRFQAQGRLLEGSFGELMGDGLIETLPELHASWLCALARWPRPLERPLLVQLQVQLPDGGLLSLEDSIVGLREGDDGRGQVLLQTSGLTKNRRYQWRNAIRPWLLHLAAQLDGEPVTTSLLTPSGKASFAPLPAEAARAALERLLLAWWRGMQSPLPVCLNTAMAWLDCDGPSAIGDEDVDLDKAWDKAAGAFERDLQYSAYLGRCYDSFDALWQAGQSNQEEEASLVGGPPPPPPAPPAPARAGGGPPPPPRPP</sequence>
<dbReference type="Pfam" id="PF04257">
    <property type="entry name" value="Exonuc_V_gamma"/>
    <property type="match status" value="1"/>
</dbReference>
<feature type="region of interest" description="Disordered" evidence="10">
    <location>
        <begin position="1171"/>
        <end position="1208"/>
    </location>
</feature>
<evidence type="ECO:0000313" key="12">
    <source>
        <dbReference type="EMBL" id="NEX22425.1"/>
    </source>
</evidence>
<dbReference type="NCBIfam" id="TIGR01450">
    <property type="entry name" value="recC"/>
    <property type="match status" value="1"/>
</dbReference>
<evidence type="ECO:0000256" key="3">
    <source>
        <dbReference type="ARBA" id="ARBA00022763"/>
    </source>
</evidence>
<keyword evidence="5" id="KW-0347">Helicase</keyword>
<keyword evidence="2" id="KW-0547">Nucleotide-binding</keyword>
<evidence type="ECO:0000256" key="10">
    <source>
        <dbReference type="SAM" id="MobiDB-lite"/>
    </source>
</evidence>
<feature type="compositionally biased region" description="Pro residues" evidence="10">
    <location>
        <begin position="1183"/>
        <end position="1208"/>
    </location>
</feature>
<dbReference type="InterPro" id="IPR027417">
    <property type="entry name" value="P-loop_NTPase"/>
</dbReference>
<dbReference type="GO" id="GO:0006310">
    <property type="term" value="P:DNA recombination"/>
    <property type="evidence" value="ECO:0007669"/>
    <property type="project" value="TreeGrafter"/>
</dbReference>
<dbReference type="GO" id="GO:0009338">
    <property type="term" value="C:exodeoxyribonuclease V complex"/>
    <property type="evidence" value="ECO:0007669"/>
    <property type="project" value="InterPro"/>
</dbReference>
<dbReference type="Gene3D" id="1.10.10.160">
    <property type="match status" value="1"/>
</dbReference>
<dbReference type="EMBL" id="JAAIJR010000100">
    <property type="protein sequence ID" value="NEX22425.1"/>
    <property type="molecule type" value="Genomic_DNA"/>
</dbReference>
<feature type="domain" description="RecC C-terminal" evidence="11">
    <location>
        <begin position="879"/>
        <end position="1122"/>
    </location>
</feature>
<reference evidence="12 13" key="2">
    <citation type="submission" date="2020-02" db="EMBL/GenBank/DDBJ databases">
        <title>Genome sequences of Thiorhodococcus mannitoliphagus and Thiorhodococcus minor, purple sulfur photosynthetic bacteria in the gammaproteobacterial family, Chromatiaceae.</title>
        <authorList>
            <person name="Aviles F.A."/>
            <person name="Meyer T.E."/>
            <person name="Kyndt J.A."/>
        </authorList>
    </citation>
    <scope>NUCLEOTIDE SEQUENCE [LARGE SCALE GENOMIC DNA]</scope>
    <source>
        <strain evidence="12 13">DSM 18266</strain>
    </source>
</reference>
<keyword evidence="6" id="KW-0269">Exonuclease</keyword>
<keyword evidence="7" id="KW-0067">ATP-binding</keyword>
<dbReference type="InterPro" id="IPR041500">
    <property type="entry name" value="RecC_C"/>
</dbReference>
<protein>
    <submittedName>
        <fullName evidence="12">Exodeoxyribonuclease V subunit gamma</fullName>
        <ecNumber evidence="12">3.1.11.5</ecNumber>
    </submittedName>
</protein>
<evidence type="ECO:0000256" key="8">
    <source>
        <dbReference type="ARBA" id="ARBA00023125"/>
    </source>
</evidence>
<dbReference type="PANTHER" id="PTHR30591">
    <property type="entry name" value="RECBCD ENZYME SUBUNIT RECC"/>
    <property type="match status" value="1"/>
</dbReference>
<evidence type="ECO:0000256" key="5">
    <source>
        <dbReference type="ARBA" id="ARBA00022806"/>
    </source>
</evidence>
<evidence type="ECO:0000313" key="13">
    <source>
        <dbReference type="Proteomes" id="UP000471640"/>
    </source>
</evidence>
<dbReference type="SUPFAM" id="SSF52980">
    <property type="entry name" value="Restriction endonuclease-like"/>
    <property type="match status" value="1"/>
</dbReference>
<dbReference type="EC" id="3.1.11.5" evidence="12"/>
<dbReference type="Gene3D" id="1.10.10.990">
    <property type="match status" value="1"/>
</dbReference>
<evidence type="ECO:0000256" key="7">
    <source>
        <dbReference type="ARBA" id="ARBA00022840"/>
    </source>
</evidence>
<evidence type="ECO:0000256" key="1">
    <source>
        <dbReference type="ARBA" id="ARBA00022722"/>
    </source>
</evidence>
<dbReference type="RefSeq" id="WP_164655519.1">
    <property type="nucleotide sequence ID" value="NZ_JAAIJR010000100.1"/>
</dbReference>
<reference evidence="13" key="1">
    <citation type="journal article" date="2020" name="Microbiol. Resour. Announc.">
        <title>Draft Genome Sequences of Thiorhodococcus mannitoliphagus and Thiorhodococcus minor, Purple Sulfur Photosynthetic Bacteria in the Gammaproteobacterial Family Chromatiaceae.</title>
        <authorList>
            <person name="Aviles F.A."/>
            <person name="Meyer T.E."/>
            <person name="Kyndt J.A."/>
        </authorList>
    </citation>
    <scope>NUCLEOTIDE SEQUENCE [LARGE SCALE GENOMIC DNA]</scope>
    <source>
        <strain evidence="13">DSM 18266</strain>
    </source>
</reference>
<organism evidence="12 13">
    <name type="scientific">Thiorhodococcus mannitoliphagus</name>
    <dbReference type="NCBI Taxonomy" id="329406"/>
    <lineage>
        <taxon>Bacteria</taxon>
        <taxon>Pseudomonadati</taxon>
        <taxon>Pseudomonadota</taxon>
        <taxon>Gammaproteobacteria</taxon>
        <taxon>Chromatiales</taxon>
        <taxon>Chromatiaceae</taxon>
        <taxon>Thiorhodococcus</taxon>
    </lineage>
</organism>
<dbReference type="Gene3D" id="3.40.50.300">
    <property type="entry name" value="P-loop containing nucleotide triphosphate hydrolases"/>
    <property type="match status" value="2"/>
</dbReference>
<evidence type="ECO:0000259" key="11">
    <source>
        <dbReference type="Pfam" id="PF17946"/>
    </source>
</evidence>
<dbReference type="Pfam" id="PF17946">
    <property type="entry name" value="RecC_C"/>
    <property type="match status" value="1"/>
</dbReference>
<dbReference type="SUPFAM" id="SSF52540">
    <property type="entry name" value="P-loop containing nucleoside triphosphate hydrolases"/>
    <property type="match status" value="2"/>
</dbReference>
<evidence type="ECO:0000256" key="9">
    <source>
        <dbReference type="ARBA" id="ARBA00023204"/>
    </source>
</evidence>
<keyword evidence="8" id="KW-0238">DNA-binding</keyword>
<dbReference type="GO" id="GO:0004386">
    <property type="term" value="F:helicase activity"/>
    <property type="evidence" value="ECO:0007669"/>
    <property type="project" value="UniProtKB-KW"/>
</dbReference>
<evidence type="ECO:0000256" key="2">
    <source>
        <dbReference type="ARBA" id="ARBA00022741"/>
    </source>
</evidence>
<dbReference type="GO" id="GO:0003677">
    <property type="term" value="F:DNA binding"/>
    <property type="evidence" value="ECO:0007669"/>
    <property type="project" value="UniProtKB-KW"/>
</dbReference>
<gene>
    <name evidence="12" type="primary">recC</name>
    <name evidence="12" type="ORF">G3480_19295</name>
</gene>
<accession>A0A6P1E416</accession>